<dbReference type="PANTHER" id="PTHR31836:SF22">
    <property type="entry name" value="RLPA-LIKE PROTEIN DOUBLE-PSI BETA-BARREL DOMAIN-CONTAINING PROTEIN"/>
    <property type="match status" value="1"/>
</dbReference>
<evidence type="ECO:0000313" key="4">
    <source>
        <dbReference type="Proteomes" id="UP000765509"/>
    </source>
</evidence>
<dbReference type="Proteomes" id="UP000765509">
    <property type="component" value="Unassembled WGS sequence"/>
</dbReference>
<dbReference type="SUPFAM" id="SSF50685">
    <property type="entry name" value="Barwin-like endoglucanases"/>
    <property type="match status" value="1"/>
</dbReference>
<feature type="signal peptide" evidence="2">
    <location>
        <begin position="1"/>
        <end position="24"/>
    </location>
</feature>
<dbReference type="Gene3D" id="2.40.40.10">
    <property type="entry name" value="RlpA-like domain"/>
    <property type="match status" value="1"/>
</dbReference>
<keyword evidence="1 2" id="KW-0732">Signal</keyword>
<protein>
    <recommendedName>
        <fullName evidence="5">RlpA-like protein double-psi beta-barrel domain-containing protein</fullName>
    </recommendedName>
</protein>
<evidence type="ECO:0008006" key="5">
    <source>
        <dbReference type="Google" id="ProtNLM"/>
    </source>
</evidence>
<feature type="chain" id="PRO_5040383659" description="RlpA-like protein double-psi beta-barrel domain-containing protein" evidence="2">
    <location>
        <begin position="25"/>
        <end position="250"/>
    </location>
</feature>
<dbReference type="InterPro" id="IPR036908">
    <property type="entry name" value="RlpA-like_sf"/>
</dbReference>
<dbReference type="EMBL" id="AVOT02048724">
    <property type="protein sequence ID" value="MBW0543925.1"/>
    <property type="molecule type" value="Genomic_DNA"/>
</dbReference>
<proteinExistence type="predicted"/>
<dbReference type="InterPro" id="IPR051477">
    <property type="entry name" value="Expansin_CellWall"/>
</dbReference>
<evidence type="ECO:0000256" key="2">
    <source>
        <dbReference type="SAM" id="SignalP"/>
    </source>
</evidence>
<accession>A0A9Q3ILT3</accession>
<evidence type="ECO:0000256" key="1">
    <source>
        <dbReference type="ARBA" id="ARBA00022729"/>
    </source>
</evidence>
<reference evidence="3" key="1">
    <citation type="submission" date="2021-03" db="EMBL/GenBank/DDBJ databases">
        <title>Draft genome sequence of rust myrtle Austropuccinia psidii MF-1, a brazilian biotype.</title>
        <authorList>
            <person name="Quecine M.C."/>
            <person name="Pachon D.M.R."/>
            <person name="Bonatelli M.L."/>
            <person name="Correr F.H."/>
            <person name="Franceschini L.M."/>
            <person name="Leite T.F."/>
            <person name="Margarido G.R.A."/>
            <person name="Almeida C.A."/>
            <person name="Ferrarezi J.A."/>
            <person name="Labate C.A."/>
        </authorList>
    </citation>
    <scope>NUCLEOTIDE SEQUENCE</scope>
    <source>
        <strain evidence="3">MF-1</strain>
    </source>
</reference>
<dbReference type="PANTHER" id="PTHR31836">
    <property type="match status" value="1"/>
</dbReference>
<evidence type="ECO:0000313" key="3">
    <source>
        <dbReference type="EMBL" id="MBW0543925.1"/>
    </source>
</evidence>
<comment type="caution">
    <text evidence="3">The sequence shown here is derived from an EMBL/GenBank/DDBJ whole genome shotgun (WGS) entry which is preliminary data.</text>
</comment>
<dbReference type="OrthoDB" id="406505at2759"/>
<organism evidence="3 4">
    <name type="scientific">Austropuccinia psidii MF-1</name>
    <dbReference type="NCBI Taxonomy" id="1389203"/>
    <lineage>
        <taxon>Eukaryota</taxon>
        <taxon>Fungi</taxon>
        <taxon>Dikarya</taxon>
        <taxon>Basidiomycota</taxon>
        <taxon>Pucciniomycotina</taxon>
        <taxon>Pucciniomycetes</taxon>
        <taxon>Pucciniales</taxon>
        <taxon>Sphaerophragmiaceae</taxon>
        <taxon>Austropuccinia</taxon>
    </lineage>
</organism>
<sequence length="250" mass="27992">MLNLNRITITITILLISNFNLIKSTNHQQIPISLEDHFNQIDNSDDLDNWNDISVGLIVKSDSNQTLSKRSSLATTTTSTVFLNRDPKTQKFILPRSLESTKDLLKRNLHHKLKHYIKRSIMSIKITWYSGQDLLNPSCFPDIDSWAPTDNSLVGATTIEWDGKPKCGAFVQIRSKNKKKKVTIRIADSCGGCAQGTAHIDLTRRAFSKLYDVDIGEVTGLQAKIVNLPAGHKWSEKDIALYGPQKCIGS</sequence>
<name>A0A9Q3ILT3_9BASI</name>
<keyword evidence="4" id="KW-1185">Reference proteome</keyword>
<gene>
    <name evidence="3" type="ORF">O181_083640</name>
</gene>
<dbReference type="AlphaFoldDB" id="A0A9Q3ILT3"/>